<organism evidence="1 2">
    <name type="scientific">Dentiscutata heterogama</name>
    <dbReference type="NCBI Taxonomy" id="1316150"/>
    <lineage>
        <taxon>Eukaryota</taxon>
        <taxon>Fungi</taxon>
        <taxon>Fungi incertae sedis</taxon>
        <taxon>Mucoromycota</taxon>
        <taxon>Glomeromycotina</taxon>
        <taxon>Glomeromycetes</taxon>
        <taxon>Diversisporales</taxon>
        <taxon>Gigasporaceae</taxon>
        <taxon>Dentiscutata</taxon>
    </lineage>
</organism>
<proteinExistence type="predicted"/>
<name>A0ACA9N9S2_9GLOM</name>
<keyword evidence="2" id="KW-1185">Reference proteome</keyword>
<reference evidence="1" key="1">
    <citation type="submission" date="2021-06" db="EMBL/GenBank/DDBJ databases">
        <authorList>
            <person name="Kallberg Y."/>
            <person name="Tangrot J."/>
            <person name="Rosling A."/>
        </authorList>
    </citation>
    <scope>NUCLEOTIDE SEQUENCE</scope>
    <source>
        <strain evidence="1">IL203A</strain>
    </source>
</reference>
<protein>
    <submittedName>
        <fullName evidence="1">181_t:CDS:1</fullName>
    </submittedName>
</protein>
<comment type="caution">
    <text evidence="1">The sequence shown here is derived from an EMBL/GenBank/DDBJ whole genome shotgun (WGS) entry which is preliminary data.</text>
</comment>
<feature type="non-terminal residue" evidence="1">
    <location>
        <position position="60"/>
    </location>
</feature>
<accession>A0ACA9N9S2</accession>
<evidence type="ECO:0000313" key="2">
    <source>
        <dbReference type="Proteomes" id="UP000789702"/>
    </source>
</evidence>
<evidence type="ECO:0000313" key="1">
    <source>
        <dbReference type="EMBL" id="CAG8641310.1"/>
    </source>
</evidence>
<gene>
    <name evidence="1" type="ORF">DHETER_LOCUS8857</name>
</gene>
<dbReference type="EMBL" id="CAJVPU010014612">
    <property type="protein sequence ID" value="CAG8641310.1"/>
    <property type="molecule type" value="Genomic_DNA"/>
</dbReference>
<sequence length="60" mass="6677">MALSPGLKNLVLSPGLKDLVLSPRLKGLVYKSKSRTLEDMINVLSISGKYLYNITNRKQT</sequence>
<dbReference type="Proteomes" id="UP000789702">
    <property type="component" value="Unassembled WGS sequence"/>
</dbReference>